<evidence type="ECO:0000256" key="1">
    <source>
        <dbReference type="SAM" id="Phobius"/>
    </source>
</evidence>
<evidence type="ECO:0000313" key="2">
    <source>
        <dbReference type="EMBL" id="GES83820.1"/>
    </source>
</evidence>
<sequence>MYYIIRSFLIDEMMNFVEGILILWIFTIIYLNALYIGHCTRRYDTTFNQVENYKITKKKKKIIIEG</sequence>
<comment type="caution">
    <text evidence="2">The sequence shown here is derived from an EMBL/GenBank/DDBJ whole genome shotgun (WGS) entry which is preliminary data.</text>
</comment>
<dbReference type="AlphaFoldDB" id="A0A8H3LDT0"/>
<keyword evidence="1" id="KW-1133">Transmembrane helix</keyword>
<dbReference type="EMBL" id="BLAL01000074">
    <property type="protein sequence ID" value="GES83820.1"/>
    <property type="molecule type" value="Genomic_DNA"/>
</dbReference>
<keyword evidence="1" id="KW-0472">Membrane</keyword>
<reference evidence="2" key="1">
    <citation type="submission" date="2019-10" db="EMBL/GenBank/DDBJ databases">
        <title>Conservation and host-specific expression of non-tandemly repeated heterogenous ribosome RNA gene in arbuscular mycorrhizal fungi.</title>
        <authorList>
            <person name="Maeda T."/>
            <person name="Kobayashi Y."/>
            <person name="Nakagawa T."/>
            <person name="Ezawa T."/>
            <person name="Yamaguchi K."/>
            <person name="Bino T."/>
            <person name="Nishimoto Y."/>
            <person name="Shigenobu S."/>
            <person name="Kawaguchi M."/>
        </authorList>
    </citation>
    <scope>NUCLEOTIDE SEQUENCE</scope>
    <source>
        <strain evidence="2">HR1</strain>
    </source>
</reference>
<protein>
    <submittedName>
        <fullName evidence="2">Uncharacterized protein</fullName>
    </submittedName>
</protein>
<organism evidence="2 3">
    <name type="scientific">Rhizophagus clarus</name>
    <dbReference type="NCBI Taxonomy" id="94130"/>
    <lineage>
        <taxon>Eukaryota</taxon>
        <taxon>Fungi</taxon>
        <taxon>Fungi incertae sedis</taxon>
        <taxon>Mucoromycota</taxon>
        <taxon>Glomeromycotina</taxon>
        <taxon>Glomeromycetes</taxon>
        <taxon>Glomerales</taxon>
        <taxon>Glomeraceae</taxon>
        <taxon>Rhizophagus</taxon>
    </lineage>
</organism>
<name>A0A8H3LDT0_9GLOM</name>
<feature type="transmembrane region" description="Helical" evidence="1">
    <location>
        <begin position="20"/>
        <end position="37"/>
    </location>
</feature>
<dbReference type="Proteomes" id="UP000615446">
    <property type="component" value="Unassembled WGS sequence"/>
</dbReference>
<keyword evidence="1" id="KW-0812">Transmembrane</keyword>
<gene>
    <name evidence="2" type="ORF">RCL2_001097000</name>
</gene>
<proteinExistence type="predicted"/>
<evidence type="ECO:0000313" key="3">
    <source>
        <dbReference type="Proteomes" id="UP000615446"/>
    </source>
</evidence>
<accession>A0A8H3LDT0</accession>